<dbReference type="InterPro" id="IPR005467">
    <property type="entry name" value="His_kinase_dom"/>
</dbReference>
<evidence type="ECO:0000256" key="1">
    <source>
        <dbReference type="ARBA" id="ARBA00000085"/>
    </source>
</evidence>
<dbReference type="Gene3D" id="3.30.565.10">
    <property type="entry name" value="Histidine kinase-like ATPase, C-terminal domain"/>
    <property type="match status" value="1"/>
</dbReference>
<dbReference type="Proteomes" id="UP001064632">
    <property type="component" value="Chromosome"/>
</dbReference>
<evidence type="ECO:0000256" key="8">
    <source>
        <dbReference type="ARBA" id="ARBA00023012"/>
    </source>
</evidence>
<dbReference type="Pfam" id="PF01590">
    <property type="entry name" value="GAF"/>
    <property type="match status" value="1"/>
</dbReference>
<keyword evidence="5" id="KW-0547">Nucleotide-binding</keyword>
<keyword evidence="8" id="KW-0902">Two-component regulatory system</keyword>
<feature type="domain" description="Histidine kinase" evidence="10">
    <location>
        <begin position="296"/>
        <end position="518"/>
    </location>
</feature>
<dbReference type="PRINTS" id="PR00344">
    <property type="entry name" value="BCTRLSENSOR"/>
</dbReference>
<dbReference type="EMBL" id="CP104694">
    <property type="protein sequence ID" value="UXI66464.1"/>
    <property type="molecule type" value="Genomic_DNA"/>
</dbReference>
<sequence>MTTPTRPALFEALFETAPDAMIVVDRNGRIVLANPQAERLFGYAPGELDAQPIEILLPESARQAHRGHRERYASSPRVRPMGAGQELIGLRRDGSQFPTEIALSPLLVDGESLFAASVRDVSETQRARQALIRAGYDACVAQIGQLALEARDNAALLDSVPERVCQALKVSAVAILLVNRDQGEFVVQAEHGWTDTLPSNLSAAEFQPSTATPASTTALFAHAGYANAVSVPLFDRGQTMGTLVALNQEPRVFDRDAMHLLQSIANLIAAAVQRSRTEDQLSHAQRLDAIGQLTGGVAHDFNNLLTVVSGNLQLLEAELPENSPAQTTIGAALRAVDRGSALTRKLLAFARRQRLTPRSLAPQALLDELGVMLRRTLGEQIAVRITCDERVPNVHADPAELDAALVNLALNSRDAMPRGGRLDINVRKVAVTEPAHAGEAITPGDYVVFSVTDTGTGMTPETLSRALDPFFTTKEYGKGSGLGLSMVYGFAKQSGGHLSIDSQLGYGTHVDLYLPVHQGEARSQAITKLPIEGGRETVLVVEDEPLVLDVAVAFLRSLGYDVIVATDARGALEQLARSPAISMLFSDVILGDGMTGDELARTARQSRPDLPVLLTSGYERTPHRPDAGDTFDLLRKPYRREELAAALRRALDGA</sequence>
<dbReference type="PANTHER" id="PTHR43065:SF49">
    <property type="entry name" value="HISTIDINE KINASE"/>
    <property type="match status" value="1"/>
</dbReference>
<protein>
    <recommendedName>
        <fullName evidence="2">histidine kinase</fullName>
        <ecNumber evidence="2">2.7.13.3</ecNumber>
    </recommendedName>
</protein>
<dbReference type="PROSITE" id="PS50112">
    <property type="entry name" value="PAS"/>
    <property type="match status" value="1"/>
</dbReference>
<dbReference type="InterPro" id="IPR035965">
    <property type="entry name" value="PAS-like_dom_sf"/>
</dbReference>
<dbReference type="InterPro" id="IPR003018">
    <property type="entry name" value="GAF"/>
</dbReference>
<dbReference type="InterPro" id="IPR036890">
    <property type="entry name" value="HATPase_C_sf"/>
</dbReference>
<evidence type="ECO:0000256" key="7">
    <source>
        <dbReference type="ARBA" id="ARBA00022840"/>
    </source>
</evidence>
<dbReference type="SMART" id="SM00065">
    <property type="entry name" value="GAF"/>
    <property type="match status" value="1"/>
</dbReference>
<dbReference type="InterPro" id="IPR029016">
    <property type="entry name" value="GAF-like_dom_sf"/>
</dbReference>
<reference evidence="13" key="1">
    <citation type="submission" date="2022-09" db="EMBL/GenBank/DDBJ databases">
        <title>Tahibacter sp. nov., isolated from a fresh water.</title>
        <authorList>
            <person name="Baek J.H."/>
            <person name="Lee J.K."/>
            <person name="Kim J.M."/>
            <person name="Jeon C.O."/>
        </authorList>
    </citation>
    <scope>NUCLEOTIDE SEQUENCE</scope>
    <source>
        <strain evidence="13">W38</strain>
    </source>
</reference>
<gene>
    <name evidence="13" type="ORF">N4264_17130</name>
</gene>
<evidence type="ECO:0000259" key="10">
    <source>
        <dbReference type="PROSITE" id="PS50109"/>
    </source>
</evidence>
<dbReference type="PANTHER" id="PTHR43065">
    <property type="entry name" value="SENSOR HISTIDINE KINASE"/>
    <property type="match status" value="1"/>
</dbReference>
<evidence type="ECO:0000259" key="11">
    <source>
        <dbReference type="PROSITE" id="PS50110"/>
    </source>
</evidence>
<evidence type="ECO:0000256" key="9">
    <source>
        <dbReference type="PROSITE-ProRule" id="PRU00169"/>
    </source>
</evidence>
<feature type="modified residue" description="4-aspartylphosphate" evidence="9">
    <location>
        <position position="587"/>
    </location>
</feature>
<dbReference type="Pfam" id="PF00072">
    <property type="entry name" value="Response_reg"/>
    <property type="match status" value="1"/>
</dbReference>
<dbReference type="Pfam" id="PF02518">
    <property type="entry name" value="HATPase_c"/>
    <property type="match status" value="1"/>
</dbReference>
<dbReference type="SUPFAM" id="SSF55781">
    <property type="entry name" value="GAF domain-like"/>
    <property type="match status" value="1"/>
</dbReference>
<dbReference type="RefSeq" id="WP_261693448.1">
    <property type="nucleotide sequence ID" value="NZ_CP104694.1"/>
</dbReference>
<keyword evidence="4" id="KW-0808">Transferase</keyword>
<keyword evidence="7" id="KW-0067">ATP-binding</keyword>
<dbReference type="InterPro" id="IPR036097">
    <property type="entry name" value="HisK_dim/P_sf"/>
</dbReference>
<organism evidence="13 14">
    <name type="scientific">Tahibacter amnicola</name>
    <dbReference type="NCBI Taxonomy" id="2976241"/>
    <lineage>
        <taxon>Bacteria</taxon>
        <taxon>Pseudomonadati</taxon>
        <taxon>Pseudomonadota</taxon>
        <taxon>Gammaproteobacteria</taxon>
        <taxon>Lysobacterales</taxon>
        <taxon>Rhodanobacteraceae</taxon>
        <taxon>Tahibacter</taxon>
    </lineage>
</organism>
<evidence type="ECO:0000256" key="5">
    <source>
        <dbReference type="ARBA" id="ARBA00022741"/>
    </source>
</evidence>
<dbReference type="InterPro" id="IPR003661">
    <property type="entry name" value="HisK_dim/P_dom"/>
</dbReference>
<name>A0ABY6B9B3_9GAMM</name>
<accession>A0ABY6B9B3</accession>
<dbReference type="Pfam" id="PF00989">
    <property type="entry name" value="PAS"/>
    <property type="match status" value="1"/>
</dbReference>
<evidence type="ECO:0000313" key="13">
    <source>
        <dbReference type="EMBL" id="UXI66464.1"/>
    </source>
</evidence>
<dbReference type="Gene3D" id="3.30.450.40">
    <property type="match status" value="1"/>
</dbReference>
<dbReference type="InterPro" id="IPR000014">
    <property type="entry name" value="PAS"/>
</dbReference>
<keyword evidence="3 9" id="KW-0597">Phosphoprotein</keyword>
<evidence type="ECO:0000256" key="2">
    <source>
        <dbReference type="ARBA" id="ARBA00012438"/>
    </source>
</evidence>
<dbReference type="CDD" id="cd00130">
    <property type="entry name" value="PAS"/>
    <property type="match status" value="1"/>
</dbReference>
<dbReference type="SMART" id="SM00091">
    <property type="entry name" value="PAS"/>
    <property type="match status" value="1"/>
</dbReference>
<evidence type="ECO:0000259" key="12">
    <source>
        <dbReference type="PROSITE" id="PS50112"/>
    </source>
</evidence>
<dbReference type="NCBIfam" id="TIGR00229">
    <property type="entry name" value="sensory_box"/>
    <property type="match status" value="1"/>
</dbReference>
<keyword evidence="6" id="KW-0418">Kinase</keyword>
<dbReference type="SUPFAM" id="SSF55785">
    <property type="entry name" value="PYP-like sensor domain (PAS domain)"/>
    <property type="match status" value="1"/>
</dbReference>
<dbReference type="SMART" id="SM00388">
    <property type="entry name" value="HisKA"/>
    <property type="match status" value="1"/>
</dbReference>
<dbReference type="InterPro" id="IPR004358">
    <property type="entry name" value="Sig_transdc_His_kin-like_C"/>
</dbReference>
<proteinExistence type="predicted"/>
<dbReference type="CDD" id="cd00082">
    <property type="entry name" value="HisKA"/>
    <property type="match status" value="1"/>
</dbReference>
<evidence type="ECO:0000256" key="3">
    <source>
        <dbReference type="ARBA" id="ARBA00022553"/>
    </source>
</evidence>
<dbReference type="InterPro" id="IPR001789">
    <property type="entry name" value="Sig_transdc_resp-reg_receiver"/>
</dbReference>
<dbReference type="SMART" id="SM00448">
    <property type="entry name" value="REC"/>
    <property type="match status" value="1"/>
</dbReference>
<dbReference type="SUPFAM" id="SSF47384">
    <property type="entry name" value="Homodimeric domain of signal transducing histidine kinase"/>
    <property type="match status" value="1"/>
</dbReference>
<evidence type="ECO:0000313" key="14">
    <source>
        <dbReference type="Proteomes" id="UP001064632"/>
    </source>
</evidence>
<dbReference type="SUPFAM" id="SSF52172">
    <property type="entry name" value="CheY-like"/>
    <property type="match status" value="1"/>
</dbReference>
<comment type="catalytic activity">
    <reaction evidence="1">
        <text>ATP + protein L-histidine = ADP + protein N-phospho-L-histidine.</text>
        <dbReference type="EC" id="2.7.13.3"/>
    </reaction>
</comment>
<keyword evidence="14" id="KW-1185">Reference proteome</keyword>
<dbReference type="SUPFAM" id="SSF55874">
    <property type="entry name" value="ATPase domain of HSP90 chaperone/DNA topoisomerase II/histidine kinase"/>
    <property type="match status" value="1"/>
</dbReference>
<dbReference type="Gene3D" id="3.30.450.20">
    <property type="entry name" value="PAS domain"/>
    <property type="match status" value="1"/>
</dbReference>
<evidence type="ECO:0000256" key="4">
    <source>
        <dbReference type="ARBA" id="ARBA00022679"/>
    </source>
</evidence>
<dbReference type="Gene3D" id="1.10.287.130">
    <property type="match status" value="1"/>
</dbReference>
<dbReference type="SMART" id="SM00387">
    <property type="entry name" value="HATPase_c"/>
    <property type="match status" value="1"/>
</dbReference>
<dbReference type="Pfam" id="PF00512">
    <property type="entry name" value="HisKA"/>
    <property type="match status" value="1"/>
</dbReference>
<dbReference type="PROSITE" id="PS50109">
    <property type="entry name" value="HIS_KIN"/>
    <property type="match status" value="1"/>
</dbReference>
<dbReference type="InterPro" id="IPR013767">
    <property type="entry name" value="PAS_fold"/>
</dbReference>
<dbReference type="InterPro" id="IPR003594">
    <property type="entry name" value="HATPase_dom"/>
</dbReference>
<dbReference type="PROSITE" id="PS50110">
    <property type="entry name" value="RESPONSE_REGULATORY"/>
    <property type="match status" value="1"/>
</dbReference>
<dbReference type="EC" id="2.7.13.3" evidence="2"/>
<dbReference type="Gene3D" id="3.40.50.2300">
    <property type="match status" value="1"/>
</dbReference>
<feature type="domain" description="Response regulatory" evidence="11">
    <location>
        <begin position="537"/>
        <end position="651"/>
    </location>
</feature>
<evidence type="ECO:0000256" key="6">
    <source>
        <dbReference type="ARBA" id="ARBA00022777"/>
    </source>
</evidence>
<dbReference type="InterPro" id="IPR011006">
    <property type="entry name" value="CheY-like_superfamily"/>
</dbReference>
<feature type="domain" description="PAS" evidence="12">
    <location>
        <begin position="6"/>
        <end position="60"/>
    </location>
</feature>